<dbReference type="EMBL" id="JAHRHJ020000001">
    <property type="protein sequence ID" value="KAH9329071.1"/>
    <property type="molecule type" value="Genomic_DNA"/>
</dbReference>
<evidence type="ECO:0000313" key="2">
    <source>
        <dbReference type="Proteomes" id="UP000824469"/>
    </source>
</evidence>
<feature type="non-terminal residue" evidence="1">
    <location>
        <position position="78"/>
    </location>
</feature>
<reference evidence="1 2" key="1">
    <citation type="journal article" date="2021" name="Nat. Plants">
        <title>The Taxus genome provides insights into paclitaxel biosynthesis.</title>
        <authorList>
            <person name="Xiong X."/>
            <person name="Gou J."/>
            <person name="Liao Q."/>
            <person name="Li Y."/>
            <person name="Zhou Q."/>
            <person name="Bi G."/>
            <person name="Li C."/>
            <person name="Du R."/>
            <person name="Wang X."/>
            <person name="Sun T."/>
            <person name="Guo L."/>
            <person name="Liang H."/>
            <person name="Lu P."/>
            <person name="Wu Y."/>
            <person name="Zhang Z."/>
            <person name="Ro D.K."/>
            <person name="Shang Y."/>
            <person name="Huang S."/>
            <person name="Yan J."/>
        </authorList>
    </citation>
    <scope>NUCLEOTIDE SEQUENCE [LARGE SCALE GENOMIC DNA]</scope>
    <source>
        <strain evidence="1">Ta-2019</strain>
    </source>
</reference>
<feature type="non-terminal residue" evidence="1">
    <location>
        <position position="1"/>
    </location>
</feature>
<proteinExistence type="predicted"/>
<keyword evidence="2" id="KW-1185">Reference proteome</keyword>
<accession>A0AA38GU52</accession>
<dbReference type="Proteomes" id="UP000824469">
    <property type="component" value="Unassembled WGS sequence"/>
</dbReference>
<gene>
    <name evidence="1" type="ORF">KI387_001179</name>
</gene>
<sequence length="78" mass="9171">DEQVRIHRFIRGLNLDLGGKVCIHYLHTLEQAVEKDDIAEETRGKTRKLEIEYRDESIRYRITGQAGQLLLVKDMVLY</sequence>
<name>A0AA38GU52_TAXCH</name>
<dbReference type="AlphaFoldDB" id="A0AA38GU52"/>
<organism evidence="1 2">
    <name type="scientific">Taxus chinensis</name>
    <name type="common">Chinese yew</name>
    <name type="synonym">Taxus wallichiana var. chinensis</name>
    <dbReference type="NCBI Taxonomy" id="29808"/>
    <lineage>
        <taxon>Eukaryota</taxon>
        <taxon>Viridiplantae</taxon>
        <taxon>Streptophyta</taxon>
        <taxon>Embryophyta</taxon>
        <taxon>Tracheophyta</taxon>
        <taxon>Spermatophyta</taxon>
        <taxon>Pinopsida</taxon>
        <taxon>Pinidae</taxon>
        <taxon>Conifers II</taxon>
        <taxon>Cupressales</taxon>
        <taxon>Taxaceae</taxon>
        <taxon>Taxus</taxon>
    </lineage>
</organism>
<protein>
    <submittedName>
        <fullName evidence="1">Uncharacterized protein</fullName>
    </submittedName>
</protein>
<comment type="caution">
    <text evidence="1">The sequence shown here is derived from an EMBL/GenBank/DDBJ whole genome shotgun (WGS) entry which is preliminary data.</text>
</comment>
<evidence type="ECO:0000313" key="1">
    <source>
        <dbReference type="EMBL" id="KAH9329071.1"/>
    </source>
</evidence>